<dbReference type="InterPro" id="IPR056087">
    <property type="entry name" value="DUF7670"/>
</dbReference>
<feature type="transmembrane region" description="Helical" evidence="1">
    <location>
        <begin position="43"/>
        <end position="60"/>
    </location>
</feature>
<dbReference type="RefSeq" id="WP_275107966.1">
    <property type="nucleotide sequence ID" value="NZ_JAKJSC010000001.1"/>
</dbReference>
<organism evidence="3 4">
    <name type="scientific">Paralabilibaculum antarcticum</name>
    <dbReference type="NCBI Taxonomy" id="2912572"/>
    <lineage>
        <taxon>Bacteria</taxon>
        <taxon>Pseudomonadati</taxon>
        <taxon>Bacteroidota</taxon>
        <taxon>Bacteroidia</taxon>
        <taxon>Marinilabiliales</taxon>
        <taxon>Marinifilaceae</taxon>
        <taxon>Paralabilibaculum</taxon>
    </lineage>
</organism>
<keyword evidence="4" id="KW-1185">Reference proteome</keyword>
<evidence type="ECO:0000259" key="2">
    <source>
        <dbReference type="Pfam" id="PF24709"/>
    </source>
</evidence>
<feature type="domain" description="DUF7670" evidence="2">
    <location>
        <begin position="1"/>
        <end position="105"/>
    </location>
</feature>
<sequence length="123" mass="14277">MKLAITIIRWIARFLGIFLFLFFIWFAIQIGSPDFDLMSEQEVRLFAANVIMLMGLIAVWKYEFLGSLLLIGGYSFFAVANYAFWNGPVFPTFLLLGLLHLFCWVISILILEKSKKTLLIFLR</sequence>
<dbReference type="Pfam" id="PF24709">
    <property type="entry name" value="DUF7670"/>
    <property type="match status" value="1"/>
</dbReference>
<comment type="caution">
    <text evidence="3">The sequence shown here is derived from an EMBL/GenBank/DDBJ whole genome shotgun (WGS) entry which is preliminary data.</text>
</comment>
<reference evidence="3 4" key="1">
    <citation type="submission" date="2022-01" db="EMBL/GenBank/DDBJ databases">
        <title>Labilibaculum sp. nov, a marine bacterium isolated from Antarctica.</title>
        <authorList>
            <person name="Dai W."/>
        </authorList>
    </citation>
    <scope>NUCLEOTIDE SEQUENCE [LARGE SCALE GENOMIC DNA]</scope>
    <source>
        <strain evidence="3 4">DW002</strain>
    </source>
</reference>
<dbReference type="EMBL" id="JAKJSC010000001">
    <property type="protein sequence ID" value="MDE5416626.1"/>
    <property type="molecule type" value="Genomic_DNA"/>
</dbReference>
<evidence type="ECO:0000313" key="3">
    <source>
        <dbReference type="EMBL" id="MDE5416626.1"/>
    </source>
</evidence>
<dbReference type="Proteomes" id="UP001528920">
    <property type="component" value="Unassembled WGS sequence"/>
</dbReference>
<protein>
    <recommendedName>
        <fullName evidence="2">DUF7670 domain-containing protein</fullName>
    </recommendedName>
</protein>
<keyword evidence="1" id="KW-0812">Transmembrane</keyword>
<gene>
    <name evidence="3" type="ORF">L3049_01305</name>
</gene>
<keyword evidence="1" id="KW-1133">Transmembrane helix</keyword>
<keyword evidence="1" id="KW-0472">Membrane</keyword>
<proteinExistence type="predicted"/>
<evidence type="ECO:0000313" key="4">
    <source>
        <dbReference type="Proteomes" id="UP001528920"/>
    </source>
</evidence>
<accession>A0ABT5VMZ5</accession>
<evidence type="ECO:0000256" key="1">
    <source>
        <dbReference type="SAM" id="Phobius"/>
    </source>
</evidence>
<name>A0ABT5VMZ5_9BACT</name>
<feature type="transmembrane region" description="Helical" evidence="1">
    <location>
        <begin position="12"/>
        <end position="31"/>
    </location>
</feature>
<feature type="transmembrane region" description="Helical" evidence="1">
    <location>
        <begin position="67"/>
        <end position="84"/>
    </location>
</feature>
<feature type="transmembrane region" description="Helical" evidence="1">
    <location>
        <begin position="90"/>
        <end position="111"/>
    </location>
</feature>